<organism evidence="7 8">
    <name type="scientific">Microbacterium galbinum</name>
    <dbReference type="NCBI Taxonomy" id="2851646"/>
    <lineage>
        <taxon>Bacteria</taxon>
        <taxon>Bacillati</taxon>
        <taxon>Actinomycetota</taxon>
        <taxon>Actinomycetes</taxon>
        <taxon>Micrococcales</taxon>
        <taxon>Microbacteriaceae</taxon>
        <taxon>Microbacterium</taxon>
    </lineage>
</organism>
<evidence type="ECO:0000256" key="1">
    <source>
        <dbReference type="ARBA" id="ARBA00022723"/>
    </source>
</evidence>
<reference evidence="7 8" key="1">
    <citation type="submission" date="2021-06" db="EMBL/GenBank/DDBJ databases">
        <title>Genome-based taxonomic framework of Microbacterium strains isolated from marine environment, the description of four new species and reclassification of four preexisting species.</title>
        <authorList>
            <person name="Lee S.D."/>
            <person name="Kim S.-M."/>
            <person name="Byeon Y.-S."/>
            <person name="Yang H.L."/>
            <person name="Kim I.S."/>
        </authorList>
    </citation>
    <scope>NUCLEOTIDE SEQUENCE [LARGE SCALE GENOMIC DNA]</scope>
    <source>
        <strain evidence="7 8">SSW1-36</strain>
    </source>
</reference>
<feature type="region of interest" description="Disordered" evidence="5">
    <location>
        <begin position="32"/>
        <end position="53"/>
    </location>
</feature>
<keyword evidence="8" id="KW-1185">Reference proteome</keyword>
<keyword evidence="3" id="KW-0862">Zinc</keyword>
<keyword evidence="2" id="KW-0863">Zinc-finger</keyword>
<evidence type="ECO:0000313" key="8">
    <source>
        <dbReference type="Proteomes" id="UP000831963"/>
    </source>
</evidence>
<dbReference type="Proteomes" id="UP000831963">
    <property type="component" value="Chromosome"/>
</dbReference>
<dbReference type="SUPFAM" id="SSF57716">
    <property type="entry name" value="Glucocorticoid receptor-like (DNA-binding domain)"/>
    <property type="match status" value="1"/>
</dbReference>
<dbReference type="RefSeq" id="WP_247623846.1">
    <property type="nucleotide sequence ID" value="NZ_CP078077.1"/>
</dbReference>
<keyword evidence="1" id="KW-0479">Metal-binding</keyword>
<evidence type="ECO:0000313" key="7">
    <source>
        <dbReference type="EMBL" id="UPL14331.1"/>
    </source>
</evidence>
<dbReference type="EMBL" id="CP078077">
    <property type="protein sequence ID" value="UPL14331.1"/>
    <property type="molecule type" value="Genomic_DNA"/>
</dbReference>
<proteinExistence type="predicted"/>
<sequence length="119" mass="12871">MEEDDGRLRALLTAMRAQADARVRATAAILTELTHDREGSNDDDEHDPEGVTLSSEWSRLTGLAEAAASELQQVDDALARMDAGTYGVCLNCGRPIPAARLEVRPFAEYCVACAEKLGH</sequence>
<feature type="domain" description="Zinc finger DksA/TraR C4-type" evidence="6">
    <location>
        <begin position="84"/>
        <end position="116"/>
    </location>
</feature>
<gene>
    <name evidence="7" type="ORF">KV396_07510</name>
</gene>
<dbReference type="InterPro" id="IPR000962">
    <property type="entry name" value="Znf_DskA_TraR"/>
</dbReference>
<evidence type="ECO:0000259" key="6">
    <source>
        <dbReference type="Pfam" id="PF01258"/>
    </source>
</evidence>
<evidence type="ECO:0000256" key="3">
    <source>
        <dbReference type="ARBA" id="ARBA00022833"/>
    </source>
</evidence>
<dbReference type="PANTHER" id="PTHR33823">
    <property type="entry name" value="RNA POLYMERASE-BINDING TRANSCRIPTION FACTOR DKSA-RELATED"/>
    <property type="match status" value="1"/>
</dbReference>
<name>A0ABY4IQZ5_9MICO</name>
<dbReference type="PANTHER" id="PTHR33823:SF4">
    <property type="entry name" value="GENERAL STRESS PROTEIN 16O"/>
    <property type="match status" value="1"/>
</dbReference>
<dbReference type="Pfam" id="PF01258">
    <property type="entry name" value="zf-dskA_traR"/>
    <property type="match status" value="1"/>
</dbReference>
<protein>
    <submittedName>
        <fullName evidence="7">TraR/DksA C4-type zinc finger protein</fullName>
    </submittedName>
</protein>
<evidence type="ECO:0000256" key="5">
    <source>
        <dbReference type="SAM" id="MobiDB-lite"/>
    </source>
</evidence>
<evidence type="ECO:0000256" key="2">
    <source>
        <dbReference type="ARBA" id="ARBA00022771"/>
    </source>
</evidence>
<dbReference type="PROSITE" id="PS51128">
    <property type="entry name" value="ZF_DKSA_2"/>
    <property type="match status" value="1"/>
</dbReference>
<dbReference type="Gene3D" id="1.20.120.910">
    <property type="entry name" value="DksA, coiled-coil domain"/>
    <property type="match status" value="1"/>
</dbReference>
<feature type="zinc finger region" description="dksA C4-type" evidence="4">
    <location>
        <begin position="89"/>
        <end position="113"/>
    </location>
</feature>
<accession>A0ABY4IQZ5</accession>
<evidence type="ECO:0000256" key="4">
    <source>
        <dbReference type="PROSITE-ProRule" id="PRU00510"/>
    </source>
</evidence>